<proteinExistence type="predicted"/>
<feature type="transmembrane region" description="Helical" evidence="7">
    <location>
        <begin position="423"/>
        <end position="441"/>
    </location>
</feature>
<feature type="transmembrane region" description="Helical" evidence="7">
    <location>
        <begin position="42"/>
        <end position="65"/>
    </location>
</feature>
<dbReference type="Gene3D" id="1.20.1250.20">
    <property type="entry name" value="MFS general substrate transporter like domains"/>
    <property type="match status" value="1"/>
</dbReference>
<evidence type="ECO:0000256" key="2">
    <source>
        <dbReference type="ARBA" id="ARBA00022448"/>
    </source>
</evidence>
<dbReference type="PANTHER" id="PTHR42718">
    <property type="entry name" value="MAJOR FACILITATOR SUPERFAMILY MULTIDRUG TRANSPORTER MFSC"/>
    <property type="match status" value="1"/>
</dbReference>
<evidence type="ECO:0000256" key="3">
    <source>
        <dbReference type="ARBA" id="ARBA00022475"/>
    </source>
</evidence>
<dbReference type="RefSeq" id="WP_380713490.1">
    <property type="nucleotide sequence ID" value="NZ_JBHUML010000003.1"/>
</dbReference>
<feature type="transmembrane region" description="Helical" evidence="7">
    <location>
        <begin position="135"/>
        <end position="160"/>
    </location>
</feature>
<reference evidence="10" key="1">
    <citation type="journal article" date="2019" name="Int. J. Syst. Evol. Microbiol.">
        <title>The Global Catalogue of Microorganisms (GCM) 10K type strain sequencing project: providing services to taxonomists for standard genome sequencing and annotation.</title>
        <authorList>
            <consortium name="The Broad Institute Genomics Platform"/>
            <consortium name="The Broad Institute Genome Sequencing Center for Infectious Disease"/>
            <person name="Wu L."/>
            <person name="Ma J."/>
        </authorList>
    </citation>
    <scope>NUCLEOTIDE SEQUENCE [LARGE SCALE GENOMIC DNA]</scope>
    <source>
        <strain evidence="10">KCTC 33792</strain>
    </source>
</reference>
<dbReference type="Pfam" id="PF07690">
    <property type="entry name" value="MFS_1"/>
    <property type="match status" value="1"/>
</dbReference>
<dbReference type="Proteomes" id="UP001597520">
    <property type="component" value="Unassembled WGS sequence"/>
</dbReference>
<keyword evidence="10" id="KW-1185">Reference proteome</keyword>
<accession>A0ABW5T385</accession>
<feature type="transmembrane region" description="Helical" evidence="7">
    <location>
        <begin position="298"/>
        <end position="319"/>
    </location>
</feature>
<feature type="transmembrane region" description="Helical" evidence="7">
    <location>
        <begin position="225"/>
        <end position="241"/>
    </location>
</feature>
<protein>
    <submittedName>
        <fullName evidence="9">MFS transporter</fullName>
    </submittedName>
</protein>
<feature type="transmembrane region" description="Helical" evidence="7">
    <location>
        <begin position="326"/>
        <end position="345"/>
    </location>
</feature>
<gene>
    <name evidence="9" type="ORF">ACFSUB_11980</name>
</gene>
<dbReference type="InterPro" id="IPR020846">
    <property type="entry name" value="MFS_dom"/>
</dbReference>
<dbReference type="InterPro" id="IPR011701">
    <property type="entry name" value="MFS"/>
</dbReference>
<name>A0ABW5T385_9BACI</name>
<evidence type="ECO:0000256" key="1">
    <source>
        <dbReference type="ARBA" id="ARBA00004651"/>
    </source>
</evidence>
<organism evidence="9 10">
    <name type="scientific">Salibacterium lacus</name>
    <dbReference type="NCBI Taxonomy" id="1898109"/>
    <lineage>
        <taxon>Bacteria</taxon>
        <taxon>Bacillati</taxon>
        <taxon>Bacillota</taxon>
        <taxon>Bacilli</taxon>
        <taxon>Bacillales</taxon>
        <taxon>Bacillaceae</taxon>
    </lineage>
</organism>
<feature type="transmembrane region" description="Helical" evidence="7">
    <location>
        <begin position="262"/>
        <end position="286"/>
    </location>
</feature>
<feature type="transmembrane region" description="Helical" evidence="7">
    <location>
        <begin position="351"/>
        <end position="371"/>
    </location>
</feature>
<evidence type="ECO:0000256" key="7">
    <source>
        <dbReference type="SAM" id="Phobius"/>
    </source>
</evidence>
<feature type="transmembrane region" description="Helical" evidence="7">
    <location>
        <begin position="397"/>
        <end position="417"/>
    </location>
</feature>
<dbReference type="InterPro" id="IPR036259">
    <property type="entry name" value="MFS_trans_sf"/>
</dbReference>
<dbReference type="Gene3D" id="1.20.1720.10">
    <property type="entry name" value="Multidrug resistance protein D"/>
    <property type="match status" value="1"/>
</dbReference>
<dbReference type="CDD" id="cd17321">
    <property type="entry name" value="MFS_MMR_MDR_like"/>
    <property type="match status" value="1"/>
</dbReference>
<keyword evidence="3" id="KW-1003">Cell membrane</keyword>
<evidence type="ECO:0000256" key="6">
    <source>
        <dbReference type="ARBA" id="ARBA00023136"/>
    </source>
</evidence>
<evidence type="ECO:0000256" key="5">
    <source>
        <dbReference type="ARBA" id="ARBA00022989"/>
    </source>
</evidence>
<evidence type="ECO:0000313" key="9">
    <source>
        <dbReference type="EMBL" id="MFD2706185.1"/>
    </source>
</evidence>
<feature type="transmembrane region" description="Helical" evidence="7">
    <location>
        <begin position="77"/>
        <end position="96"/>
    </location>
</feature>
<dbReference type="SUPFAM" id="SSF103473">
    <property type="entry name" value="MFS general substrate transporter"/>
    <property type="match status" value="1"/>
</dbReference>
<comment type="subcellular location">
    <subcellularLocation>
        <location evidence="1">Cell membrane</location>
        <topology evidence="1">Multi-pass membrane protein</topology>
    </subcellularLocation>
</comment>
<feature type="transmembrane region" description="Helical" evidence="7">
    <location>
        <begin position="166"/>
        <end position="185"/>
    </location>
</feature>
<dbReference type="PANTHER" id="PTHR42718:SF46">
    <property type="entry name" value="BLR6921 PROTEIN"/>
    <property type="match status" value="1"/>
</dbReference>
<dbReference type="EMBL" id="JBHUML010000003">
    <property type="protein sequence ID" value="MFD2706185.1"/>
    <property type="molecule type" value="Genomic_DNA"/>
</dbReference>
<evidence type="ECO:0000259" key="8">
    <source>
        <dbReference type="PROSITE" id="PS50850"/>
    </source>
</evidence>
<comment type="caution">
    <text evidence="9">The sequence shown here is derived from an EMBL/GenBank/DDBJ whole genome shotgun (WGS) entry which is preliminary data.</text>
</comment>
<sequence length="452" mass="48963">MTNTIKRPWLLVVTIGLGTLLNPLNSSMISVALTRLQDEFSLTFAAASWLVSIFYLTSAAAQPVMGKLGDMFGAKRLFLSGLAVSALASLLAVFSPNLMFLLIWRALQALGSSTLYPSAMLMIRGHVTQGQGKALAGLSLFATTSAAFGPSIGGFLISWWDWHAIFLINFPFIIVSFSLSLFILPNTGSGRIDLRRIDFSGIGLFAAAMVTLILGLLSLEKDPDWFMFGISAVTAVVFYLYEKRKQEPFIDVLTLKKNYNTTLVYAQFICISLVYYTYFFGLPAYLQQVRGLDEQKTGLVMLSLAGMGIIIAPLTGKLVDRFGAKVPLLLGAGTLTAGTVLILTFHNHSPLGWLIAIMIILGMSSGFNNISMQRALFEQVRAEDTGSASGLFQTSRYLGAILSSSVLGIFFTGAMTIDQLHKVAVVSLIFCAVVTGLSIRIPGRNQRPAVSS</sequence>
<evidence type="ECO:0000313" key="10">
    <source>
        <dbReference type="Proteomes" id="UP001597520"/>
    </source>
</evidence>
<keyword evidence="4 7" id="KW-0812">Transmembrane</keyword>
<feature type="transmembrane region" description="Helical" evidence="7">
    <location>
        <begin position="197"/>
        <end position="219"/>
    </location>
</feature>
<keyword evidence="6 7" id="KW-0472">Membrane</keyword>
<evidence type="ECO:0000256" key="4">
    <source>
        <dbReference type="ARBA" id="ARBA00022692"/>
    </source>
</evidence>
<keyword evidence="2" id="KW-0813">Transport</keyword>
<dbReference type="PROSITE" id="PS50850">
    <property type="entry name" value="MFS"/>
    <property type="match status" value="1"/>
</dbReference>
<feature type="domain" description="Major facilitator superfamily (MFS) profile" evidence="8">
    <location>
        <begin position="11"/>
        <end position="439"/>
    </location>
</feature>
<keyword evidence="5 7" id="KW-1133">Transmembrane helix</keyword>